<feature type="transmembrane region" description="Helical" evidence="1">
    <location>
        <begin position="81"/>
        <end position="103"/>
    </location>
</feature>
<dbReference type="AlphaFoldDB" id="A0AAN6U7X5"/>
<dbReference type="RefSeq" id="XP_062651886.1">
    <property type="nucleotide sequence ID" value="XM_062787286.1"/>
</dbReference>
<dbReference type="Proteomes" id="UP001302602">
    <property type="component" value="Unassembled WGS sequence"/>
</dbReference>
<reference evidence="2" key="1">
    <citation type="journal article" date="2023" name="Mol. Phylogenet. Evol.">
        <title>Genome-scale phylogeny and comparative genomics of the fungal order Sordariales.</title>
        <authorList>
            <person name="Hensen N."/>
            <person name="Bonometti L."/>
            <person name="Westerberg I."/>
            <person name="Brannstrom I.O."/>
            <person name="Guillou S."/>
            <person name="Cros-Aarteil S."/>
            <person name="Calhoun S."/>
            <person name="Haridas S."/>
            <person name="Kuo A."/>
            <person name="Mondo S."/>
            <person name="Pangilinan J."/>
            <person name="Riley R."/>
            <person name="LaButti K."/>
            <person name="Andreopoulos B."/>
            <person name="Lipzen A."/>
            <person name="Chen C."/>
            <person name="Yan M."/>
            <person name="Daum C."/>
            <person name="Ng V."/>
            <person name="Clum A."/>
            <person name="Steindorff A."/>
            <person name="Ohm R.A."/>
            <person name="Martin F."/>
            <person name="Silar P."/>
            <person name="Natvig D.O."/>
            <person name="Lalanne C."/>
            <person name="Gautier V."/>
            <person name="Ament-Velasquez S.L."/>
            <person name="Kruys A."/>
            <person name="Hutchinson M.I."/>
            <person name="Powell A.J."/>
            <person name="Barry K."/>
            <person name="Miller A.N."/>
            <person name="Grigoriev I.V."/>
            <person name="Debuchy R."/>
            <person name="Gladieux P."/>
            <person name="Hiltunen Thoren M."/>
            <person name="Johannesson H."/>
        </authorList>
    </citation>
    <scope>NUCLEOTIDE SEQUENCE</scope>
    <source>
        <strain evidence="2">CBS 731.68</strain>
    </source>
</reference>
<name>A0AAN6U7X5_9PEZI</name>
<reference evidence="2" key="2">
    <citation type="submission" date="2023-05" db="EMBL/GenBank/DDBJ databases">
        <authorList>
            <consortium name="Lawrence Berkeley National Laboratory"/>
            <person name="Steindorff A."/>
            <person name="Hensen N."/>
            <person name="Bonometti L."/>
            <person name="Westerberg I."/>
            <person name="Brannstrom I.O."/>
            <person name="Guillou S."/>
            <person name="Cros-Aarteil S."/>
            <person name="Calhoun S."/>
            <person name="Haridas S."/>
            <person name="Kuo A."/>
            <person name="Mondo S."/>
            <person name="Pangilinan J."/>
            <person name="Riley R."/>
            <person name="Labutti K."/>
            <person name="Andreopoulos B."/>
            <person name="Lipzen A."/>
            <person name="Chen C."/>
            <person name="Yanf M."/>
            <person name="Daum C."/>
            <person name="Ng V."/>
            <person name="Clum A."/>
            <person name="Ohm R."/>
            <person name="Martin F."/>
            <person name="Silar P."/>
            <person name="Natvig D."/>
            <person name="Lalanne C."/>
            <person name="Gautier V."/>
            <person name="Ament-Velasquez S.L."/>
            <person name="Kruys A."/>
            <person name="Hutchinson M.I."/>
            <person name="Powell A.J."/>
            <person name="Barry K."/>
            <person name="Miller A.N."/>
            <person name="Grigoriev I.V."/>
            <person name="Debuchy R."/>
            <person name="Gladieux P."/>
            <person name="Thoren M.H."/>
            <person name="Johannesson H."/>
        </authorList>
    </citation>
    <scope>NUCLEOTIDE SEQUENCE</scope>
    <source>
        <strain evidence="2">CBS 731.68</strain>
    </source>
</reference>
<comment type="caution">
    <text evidence="2">The sequence shown here is derived from an EMBL/GenBank/DDBJ whole genome shotgun (WGS) entry which is preliminary data.</text>
</comment>
<evidence type="ECO:0000313" key="3">
    <source>
        <dbReference type="Proteomes" id="UP001302602"/>
    </source>
</evidence>
<accession>A0AAN6U7X5</accession>
<evidence type="ECO:0000313" key="2">
    <source>
        <dbReference type="EMBL" id="KAK4128115.1"/>
    </source>
</evidence>
<sequence>MCQDSKLLTTGTVRPLEAWLRYSTGNHYESTLVCFVSTELSGYYTSSSFTSTFLYSSFPLLSSFLSCLSCLLPQFTLTSSFIYFVFFSLSSFSVLLLCLPSVVPCMSNACVTLSDKPGLDCRLYTKSTTSSCPASLSVSFEGSKESMGGIKMGVCRRVYEGDGCDTGRYRAGLGLGVTPHHWWGGCLYVDKIRLPHSGWWDISHHCSCCLQLPEDDNLTFPRIHGICPFFPAYGSFPYQDGRAIMPYRHLGTLCECRYLKCPNIHHHIELIDVFFPGYGRLSPLPGAPFHIRRRSSLKAGQ</sequence>
<dbReference type="GeneID" id="87824056"/>
<keyword evidence="1" id="KW-1133">Transmembrane helix</keyword>
<proteinExistence type="predicted"/>
<evidence type="ECO:0000256" key="1">
    <source>
        <dbReference type="SAM" id="Phobius"/>
    </source>
</evidence>
<keyword evidence="1" id="KW-0472">Membrane</keyword>
<keyword evidence="1" id="KW-0812">Transmembrane</keyword>
<organism evidence="2 3">
    <name type="scientific">Parathielavia appendiculata</name>
    <dbReference type="NCBI Taxonomy" id="2587402"/>
    <lineage>
        <taxon>Eukaryota</taxon>
        <taxon>Fungi</taxon>
        <taxon>Dikarya</taxon>
        <taxon>Ascomycota</taxon>
        <taxon>Pezizomycotina</taxon>
        <taxon>Sordariomycetes</taxon>
        <taxon>Sordariomycetidae</taxon>
        <taxon>Sordariales</taxon>
        <taxon>Chaetomiaceae</taxon>
        <taxon>Parathielavia</taxon>
    </lineage>
</organism>
<keyword evidence="3" id="KW-1185">Reference proteome</keyword>
<feature type="transmembrane region" description="Helical" evidence="1">
    <location>
        <begin position="53"/>
        <end position="72"/>
    </location>
</feature>
<dbReference type="EMBL" id="MU853223">
    <property type="protein sequence ID" value="KAK4128115.1"/>
    <property type="molecule type" value="Genomic_DNA"/>
</dbReference>
<protein>
    <submittedName>
        <fullName evidence="2">Uncharacterized protein</fullName>
    </submittedName>
</protein>
<gene>
    <name evidence="2" type="ORF">N657DRAFT_4204</name>
</gene>